<dbReference type="PANTHER" id="PTHR32089">
    <property type="entry name" value="METHYL-ACCEPTING CHEMOTAXIS PROTEIN MCPB"/>
    <property type="match status" value="1"/>
</dbReference>
<dbReference type="CDD" id="cd00130">
    <property type="entry name" value="PAS"/>
    <property type="match status" value="1"/>
</dbReference>
<dbReference type="Pfam" id="PF00015">
    <property type="entry name" value="MCPsignal"/>
    <property type="match status" value="1"/>
</dbReference>
<dbReference type="GO" id="GO:0007165">
    <property type="term" value="P:signal transduction"/>
    <property type="evidence" value="ECO:0007669"/>
    <property type="project" value="UniProtKB-KW"/>
</dbReference>
<evidence type="ECO:0000259" key="5">
    <source>
        <dbReference type="PROSITE" id="PS50113"/>
    </source>
</evidence>
<evidence type="ECO:0000313" key="6">
    <source>
        <dbReference type="EMBL" id="CEA03178.1"/>
    </source>
</evidence>
<dbReference type="SUPFAM" id="SSF58104">
    <property type="entry name" value="Methyl-accepting chemotaxis protein (MCP) signaling domain"/>
    <property type="match status" value="1"/>
</dbReference>
<evidence type="ECO:0000259" key="3">
    <source>
        <dbReference type="PROSITE" id="PS50111"/>
    </source>
</evidence>
<dbReference type="Gene3D" id="1.10.287.950">
    <property type="entry name" value="Methyl-accepting chemotaxis protein"/>
    <property type="match status" value="1"/>
</dbReference>
<proteinExistence type="predicted"/>
<sequence length="300" mass="33570">MNLQEQNLNEFIVQALDNNMAIILFDKNRTIKYASEAFANLIGYTPRQMIGMKHSDLCFPSFSQTQSYERFWRNLLSGRKYEDKIERRDARGNSIWLEANYMPIFDESKRIGNVLKIAFDITKRNTTIMSVTDNLSHMAENLNNLSSNGIESSSILATGIEQVAAISTNNAHIISSLEKRTKDIQQVVQTIREIAAQTNLLALNAAIEAARAGEHGRGFNVVADEVRKLSVSVEKSIIEVRSSVDAITNEIQEMATGVRDIHNTVATNLSQIQTTLNDFKVITEAAHSLDKEAKSFTSII</sequence>
<feature type="domain" description="PAC" evidence="5">
    <location>
        <begin position="79"/>
        <end position="133"/>
    </location>
</feature>
<dbReference type="NCBIfam" id="TIGR00229">
    <property type="entry name" value="sensory_box"/>
    <property type="match status" value="1"/>
</dbReference>
<dbReference type="PATRIC" id="fig|1461583.4.peg.1420"/>
<evidence type="ECO:0000256" key="2">
    <source>
        <dbReference type="PROSITE-ProRule" id="PRU00284"/>
    </source>
</evidence>
<dbReference type="AlphaFoldDB" id="A0A078M6Z2"/>
<dbReference type="GO" id="GO:0016020">
    <property type="term" value="C:membrane"/>
    <property type="evidence" value="ECO:0007669"/>
    <property type="project" value="InterPro"/>
</dbReference>
<dbReference type="InterPro" id="IPR000700">
    <property type="entry name" value="PAS-assoc_C"/>
</dbReference>
<feature type="domain" description="Methyl-accepting transducer" evidence="3">
    <location>
        <begin position="121"/>
        <end position="300"/>
    </location>
</feature>
<dbReference type="Gene3D" id="3.30.450.20">
    <property type="entry name" value="PAS domain"/>
    <property type="match status" value="1"/>
</dbReference>
<evidence type="ECO:0000259" key="4">
    <source>
        <dbReference type="PROSITE" id="PS50112"/>
    </source>
</evidence>
<dbReference type="InterPro" id="IPR004089">
    <property type="entry name" value="MCPsignal_dom"/>
</dbReference>
<dbReference type="SMART" id="SM00283">
    <property type="entry name" value="MA"/>
    <property type="match status" value="1"/>
</dbReference>
<dbReference type="SMART" id="SM00091">
    <property type="entry name" value="PAS"/>
    <property type="match status" value="1"/>
</dbReference>
<evidence type="ECO:0000256" key="1">
    <source>
        <dbReference type="ARBA" id="ARBA00023224"/>
    </source>
</evidence>
<dbReference type="PROSITE" id="PS50112">
    <property type="entry name" value="PAS"/>
    <property type="match status" value="1"/>
</dbReference>
<dbReference type="InterPro" id="IPR000014">
    <property type="entry name" value="PAS"/>
</dbReference>
<dbReference type="PROSITE" id="PS50113">
    <property type="entry name" value="PAC"/>
    <property type="match status" value="1"/>
</dbReference>
<name>A0A078M6Z2_9BACL</name>
<dbReference type="SUPFAM" id="SSF55785">
    <property type="entry name" value="PYP-like sensor domain (PAS domain)"/>
    <property type="match status" value="1"/>
</dbReference>
<reference evidence="6" key="1">
    <citation type="submission" date="2014-07" db="EMBL/GenBank/DDBJ databases">
        <authorList>
            <person name="Urmite Genomes Urmite Genomes"/>
        </authorList>
    </citation>
    <scope>NUCLEOTIDE SEQUENCE</scope>
    <source>
        <strain evidence="6">13S34_air</strain>
    </source>
</reference>
<dbReference type="PANTHER" id="PTHR32089:SF112">
    <property type="entry name" value="LYSOZYME-LIKE PROTEIN-RELATED"/>
    <property type="match status" value="1"/>
</dbReference>
<dbReference type="InterPro" id="IPR035965">
    <property type="entry name" value="PAS-like_dom_sf"/>
</dbReference>
<organism evidence="6">
    <name type="scientific">Metalysinibacillus saudimassiliensis</name>
    <dbReference type="NCBI Taxonomy" id="1461583"/>
    <lineage>
        <taxon>Bacteria</taxon>
        <taxon>Bacillati</taxon>
        <taxon>Bacillota</taxon>
        <taxon>Bacilli</taxon>
        <taxon>Bacillales</taxon>
        <taxon>Caryophanaceae</taxon>
        <taxon>Metalysinibacillus</taxon>
    </lineage>
</organism>
<feature type="domain" description="PAS" evidence="4">
    <location>
        <begin position="8"/>
        <end position="51"/>
    </location>
</feature>
<dbReference type="InterPro" id="IPR013656">
    <property type="entry name" value="PAS_4"/>
</dbReference>
<dbReference type="EMBL" id="LN483075">
    <property type="protein sequence ID" value="CEA03178.1"/>
    <property type="molecule type" value="Genomic_DNA"/>
</dbReference>
<dbReference type="HOGENOM" id="CLU_000445_107_26_9"/>
<gene>
    <name evidence="6" type="primary">bdlA</name>
    <name evidence="6" type="ORF">BN1050_01464</name>
</gene>
<accession>A0A078M6Z2</accession>
<protein>
    <submittedName>
        <fullName evidence="6">Biofilm dispersion protein BdlA</fullName>
    </submittedName>
</protein>
<dbReference type="Pfam" id="PF08448">
    <property type="entry name" value="PAS_4"/>
    <property type="match status" value="1"/>
</dbReference>
<dbReference type="PROSITE" id="PS50111">
    <property type="entry name" value="CHEMOTAXIS_TRANSDUC_2"/>
    <property type="match status" value="1"/>
</dbReference>
<keyword evidence="1 2" id="KW-0807">Transducer</keyword>